<dbReference type="AlphaFoldDB" id="A0A1I4P2B2"/>
<keyword evidence="3" id="KW-1185">Reference proteome</keyword>
<dbReference type="Pfam" id="PF11026">
    <property type="entry name" value="DUF2721"/>
    <property type="match status" value="1"/>
</dbReference>
<gene>
    <name evidence="2" type="ORF">SAMN05192568_10232</name>
</gene>
<name>A0A1I4P2B2_9HYPH</name>
<dbReference type="EMBL" id="FOTK01000023">
    <property type="protein sequence ID" value="SFM21776.1"/>
    <property type="molecule type" value="Genomic_DNA"/>
</dbReference>
<dbReference type="InterPro" id="IPR021279">
    <property type="entry name" value="DUF2721"/>
</dbReference>
<evidence type="ECO:0000313" key="3">
    <source>
        <dbReference type="Proteomes" id="UP000199048"/>
    </source>
</evidence>
<sequence>MFGFSLNSTEPDSIAHIIQVALAPAFLLSALATLLNVFSTRLGRISDKVDTLSGEIARATDAEAARLSRRLTFLRRRSFVLDVAVVLASLGACLIGMAVLTLFVGALRDAATASILFACFGLALVCTVAAIGAFMAEILMAGHGVRDEVEHQQDKVPAQP</sequence>
<dbReference type="RefSeq" id="WP_092043502.1">
    <property type="nucleotide sequence ID" value="NZ_FOTK01000023.1"/>
</dbReference>
<dbReference type="OrthoDB" id="5396182at2"/>
<evidence type="ECO:0000256" key="1">
    <source>
        <dbReference type="SAM" id="Phobius"/>
    </source>
</evidence>
<keyword evidence="1" id="KW-0812">Transmembrane</keyword>
<evidence type="ECO:0000313" key="2">
    <source>
        <dbReference type="EMBL" id="SFM21776.1"/>
    </source>
</evidence>
<feature type="transmembrane region" description="Helical" evidence="1">
    <location>
        <begin position="79"/>
        <end position="107"/>
    </location>
</feature>
<dbReference type="Proteomes" id="UP000199048">
    <property type="component" value="Unassembled WGS sequence"/>
</dbReference>
<accession>A0A1I4P2B2</accession>
<protein>
    <recommendedName>
        <fullName evidence="4">DUF2721 domain-containing protein</fullName>
    </recommendedName>
</protein>
<organism evidence="2 3">
    <name type="scientific">Methylobacterium pseudosasicola</name>
    <dbReference type="NCBI Taxonomy" id="582667"/>
    <lineage>
        <taxon>Bacteria</taxon>
        <taxon>Pseudomonadati</taxon>
        <taxon>Pseudomonadota</taxon>
        <taxon>Alphaproteobacteria</taxon>
        <taxon>Hyphomicrobiales</taxon>
        <taxon>Methylobacteriaceae</taxon>
        <taxon>Methylobacterium</taxon>
    </lineage>
</organism>
<dbReference type="STRING" id="582667.SAMN05192568_10232"/>
<reference evidence="3" key="1">
    <citation type="submission" date="2016-10" db="EMBL/GenBank/DDBJ databases">
        <authorList>
            <person name="Varghese N."/>
            <person name="Submissions S."/>
        </authorList>
    </citation>
    <scope>NUCLEOTIDE SEQUENCE [LARGE SCALE GENOMIC DNA]</scope>
    <source>
        <strain evidence="3">BL36</strain>
    </source>
</reference>
<feature type="transmembrane region" description="Helical" evidence="1">
    <location>
        <begin position="14"/>
        <end position="38"/>
    </location>
</feature>
<feature type="transmembrane region" description="Helical" evidence="1">
    <location>
        <begin position="113"/>
        <end position="136"/>
    </location>
</feature>
<keyword evidence="1" id="KW-1133">Transmembrane helix</keyword>
<evidence type="ECO:0008006" key="4">
    <source>
        <dbReference type="Google" id="ProtNLM"/>
    </source>
</evidence>
<proteinExistence type="predicted"/>
<keyword evidence="1" id="KW-0472">Membrane</keyword>